<reference evidence="2" key="1">
    <citation type="journal article" date="2020" name="Nature">
        <title>Giant virus diversity and host interactions through global metagenomics.</title>
        <authorList>
            <person name="Schulz F."/>
            <person name="Roux S."/>
            <person name="Paez-Espino D."/>
            <person name="Jungbluth S."/>
            <person name="Walsh D.A."/>
            <person name="Denef V.J."/>
            <person name="McMahon K.D."/>
            <person name="Konstantinidis K.T."/>
            <person name="Eloe-Fadrosh E.A."/>
            <person name="Kyrpides N.C."/>
            <person name="Woyke T."/>
        </authorList>
    </citation>
    <scope>NUCLEOTIDE SEQUENCE</scope>
    <source>
        <strain evidence="2">GVMAG-M-3300023179-27</strain>
    </source>
</reference>
<dbReference type="Gene3D" id="3.30.470.20">
    <property type="entry name" value="ATP-grasp fold, B domain"/>
    <property type="match status" value="1"/>
</dbReference>
<dbReference type="Pfam" id="PF01634">
    <property type="entry name" value="HisG"/>
    <property type="match status" value="1"/>
</dbReference>
<sequence length="771" mass="90562">METMHHLPVSCFTCNLSHLDNSTICIYDSSIIHNNKTYESKGRYGFRKDELIEITNSDIIHMLMCKNKTSRIFSDEEFKSLNIKTFNIGLCGGRPLDSSIGYLNKYGFCPIKPKNNRCLQYTSNDYIKIGDDLYHVNYIVVKATDIIKMMNIKFIDAVVCYSDIWYNLDKPNYNIKKVFDDIDVIGNNYGEKTCIALVSKNDFVLDKKNIKIASEYKDGKRLIQKYIDELNFKDIEIEFINVSGSAESYLLNDKVDYIITVVQTGSTLVANNLKIVKKIKELYLNLWIHLNPFDRESNIMNYDFFLQLTDKSKVQYLVIEGIDGSGKSSIINELQMDRRNHNIVIYDRFPLVSQATLKMVDDLPKTQDLITNSFPHMTKENTKVIIVEVSVKEAHERIKSRGEFLKYEEPNALSFFRLKYRELAGLYGYYVVKNNFMKMKECISNINDILHNNVNKYKLPSLMFERFDDSEKFPIHLEGESKIVRNFNEFFDIIQYKPTVYSHKQQRAGVVEGTDLERQQTTRNILYLLALNRIKHTYWCVYNGFIVAEKFRNPPPVEVCVKRYHIGTHKHIYHNMQEKITRFGKMLCDETGKYDKPIVRFDWRNPNHLHKKTKLIDMPHAQIFVNPLKKLNKTNDEIESELSELFPDGIPLGDYPMCDMLANYYIDVENAKKLTYNAFLILEEHFKNMKIRFKDVCFMPIETGKKLYGEISQDCGRYEHIEVDKMESLDKDIWRSGGSSELVYKKWHYLSNIIQDYVKQYLEKWFTEIGL</sequence>
<dbReference type="Gene3D" id="3.40.50.300">
    <property type="entry name" value="P-loop containing nucleotide triphosphate hydrolases"/>
    <property type="match status" value="1"/>
</dbReference>
<dbReference type="SUPFAM" id="SSF53850">
    <property type="entry name" value="Periplasmic binding protein-like II"/>
    <property type="match status" value="1"/>
</dbReference>
<dbReference type="EMBL" id="MN739780">
    <property type="protein sequence ID" value="QHT26178.1"/>
    <property type="molecule type" value="Genomic_DNA"/>
</dbReference>
<dbReference type="GO" id="GO:0000105">
    <property type="term" value="P:L-histidine biosynthetic process"/>
    <property type="evidence" value="ECO:0007669"/>
    <property type="project" value="InterPro"/>
</dbReference>
<dbReference type="AlphaFoldDB" id="A0A6C0EBD8"/>
<evidence type="ECO:0000313" key="2">
    <source>
        <dbReference type="EMBL" id="QHT26178.1"/>
    </source>
</evidence>
<protein>
    <recommendedName>
        <fullName evidence="1">ATP phosphoribosyltransferase catalytic domain-containing protein</fullName>
    </recommendedName>
</protein>
<organism evidence="2">
    <name type="scientific">viral metagenome</name>
    <dbReference type="NCBI Taxonomy" id="1070528"/>
    <lineage>
        <taxon>unclassified sequences</taxon>
        <taxon>metagenomes</taxon>
        <taxon>organismal metagenomes</taxon>
    </lineage>
</organism>
<accession>A0A6C0EBD8</accession>
<dbReference type="InterPro" id="IPR027417">
    <property type="entry name" value="P-loop_NTPase"/>
</dbReference>
<evidence type="ECO:0000259" key="1">
    <source>
        <dbReference type="Pfam" id="PF01634"/>
    </source>
</evidence>
<feature type="domain" description="ATP phosphoribosyltransferase catalytic" evidence="1">
    <location>
        <begin position="206"/>
        <end position="288"/>
    </location>
</feature>
<dbReference type="Gene3D" id="3.30.200.20">
    <property type="entry name" value="Phosphorylase Kinase, domain 1"/>
    <property type="match status" value="1"/>
</dbReference>
<proteinExistence type="predicted"/>
<dbReference type="GO" id="GO:0003879">
    <property type="term" value="F:ATP phosphoribosyltransferase activity"/>
    <property type="evidence" value="ECO:0007669"/>
    <property type="project" value="InterPro"/>
</dbReference>
<dbReference type="Gene3D" id="3.40.190.10">
    <property type="entry name" value="Periplasmic binding protein-like II"/>
    <property type="match status" value="2"/>
</dbReference>
<name>A0A6C0EBD8_9ZZZZ</name>
<dbReference type="GO" id="GO:0005737">
    <property type="term" value="C:cytoplasm"/>
    <property type="evidence" value="ECO:0007669"/>
    <property type="project" value="InterPro"/>
</dbReference>
<dbReference type="SUPFAM" id="SSF52540">
    <property type="entry name" value="P-loop containing nucleoside triphosphate hydrolases"/>
    <property type="match status" value="1"/>
</dbReference>
<dbReference type="InterPro" id="IPR013820">
    <property type="entry name" value="ATP_PRibTrfase_cat"/>
</dbReference>